<evidence type="ECO:0000313" key="1">
    <source>
        <dbReference type="EMBL" id="SPC34266.1"/>
    </source>
</evidence>
<proteinExistence type="predicted"/>
<dbReference type="Proteomes" id="UP000236248">
    <property type="component" value="Chromosome NCAV"/>
</dbReference>
<keyword evidence="2" id="KW-1185">Reference proteome</keyword>
<dbReference type="RefSeq" id="WP_103287043.1">
    <property type="nucleotide sequence ID" value="NZ_LT981265.1"/>
</dbReference>
<evidence type="ECO:0000313" key="2">
    <source>
        <dbReference type="Proteomes" id="UP000236248"/>
    </source>
</evidence>
<dbReference type="GeneID" id="41595110"/>
<protein>
    <submittedName>
        <fullName evidence="1">Uncharacterized protein</fullName>
    </submittedName>
</protein>
<organism evidence="1 2">
    <name type="scientific">Candidatus Nitrosocaldus cavascurensis</name>
    <dbReference type="NCBI Taxonomy" id="2058097"/>
    <lineage>
        <taxon>Archaea</taxon>
        <taxon>Nitrososphaerota</taxon>
        <taxon>Nitrososphaeria</taxon>
        <taxon>Candidatus Nitrosocaldales</taxon>
        <taxon>Candidatus Nitrosocaldaceae</taxon>
        <taxon>Candidatus Nitrosocaldus</taxon>
    </lineage>
</organism>
<accession>A0A2K5ARJ2</accession>
<dbReference type="AlphaFoldDB" id="A0A2K5ARJ2"/>
<name>A0A2K5ARJ2_9ARCH</name>
<dbReference type="EMBL" id="LT981265">
    <property type="protein sequence ID" value="SPC34266.1"/>
    <property type="molecule type" value="Genomic_DNA"/>
</dbReference>
<gene>
    <name evidence="1" type="ORF">NCAV_1089</name>
</gene>
<dbReference type="KEGG" id="ncv:NCAV_1089"/>
<reference evidence="2" key="1">
    <citation type="submission" date="2018-01" db="EMBL/GenBank/DDBJ databases">
        <authorList>
            <person name="Kerou L M."/>
        </authorList>
    </citation>
    <scope>NUCLEOTIDE SEQUENCE [LARGE SCALE GENOMIC DNA]</scope>
    <source>
        <strain evidence="2">SCU2</strain>
    </source>
</reference>
<sequence>MLSSSEDMEATAFEEFEGKYPEELKNQIYDLVLTAIGRYIEGNNLRDSDFPRIASSALYILALSLARKGPIESIEEAEKYLLDQLHSIHTKGHAAIVEIYRNAMERR</sequence>